<protein>
    <recommendedName>
        <fullName evidence="4">Cullin family profile domain-containing protein</fullName>
    </recommendedName>
</protein>
<evidence type="ECO:0000256" key="3">
    <source>
        <dbReference type="RuleBase" id="RU003829"/>
    </source>
</evidence>
<dbReference type="OrthoDB" id="27073at2759"/>
<comment type="caution">
    <text evidence="5">The sequence shown here is derived from an EMBL/GenBank/DDBJ whole genome shotgun (WGS) entry which is preliminary data.</text>
</comment>
<dbReference type="AlphaFoldDB" id="A0A1B7TCX8"/>
<comment type="similarity">
    <text evidence="1 2 3">Belongs to the cullin family.</text>
</comment>
<dbReference type="InterPro" id="IPR059120">
    <property type="entry name" value="Cullin-like_AB"/>
</dbReference>
<dbReference type="SMART" id="SM00182">
    <property type="entry name" value="CULLIN"/>
    <property type="match status" value="1"/>
</dbReference>
<dbReference type="Gene3D" id="3.30.230.130">
    <property type="entry name" value="Cullin, Chain C, Domain 2"/>
    <property type="match status" value="1"/>
</dbReference>
<dbReference type="PROSITE" id="PS50069">
    <property type="entry name" value="CULLIN_2"/>
    <property type="match status" value="1"/>
</dbReference>
<reference evidence="6" key="1">
    <citation type="journal article" date="2016" name="Proc. Natl. Acad. Sci. U.S.A.">
        <title>Comparative genomics of biotechnologically important yeasts.</title>
        <authorList>
            <person name="Riley R."/>
            <person name="Haridas S."/>
            <person name="Wolfe K.H."/>
            <person name="Lopes M.R."/>
            <person name="Hittinger C.T."/>
            <person name="Goeker M."/>
            <person name="Salamov A.A."/>
            <person name="Wisecaver J.H."/>
            <person name="Long T.M."/>
            <person name="Calvey C.H."/>
            <person name="Aerts A.L."/>
            <person name="Barry K.W."/>
            <person name="Choi C."/>
            <person name="Clum A."/>
            <person name="Coughlan A.Y."/>
            <person name="Deshpande S."/>
            <person name="Douglass A.P."/>
            <person name="Hanson S.J."/>
            <person name="Klenk H.-P."/>
            <person name="LaButti K.M."/>
            <person name="Lapidus A."/>
            <person name="Lindquist E.A."/>
            <person name="Lipzen A.M."/>
            <person name="Meier-Kolthoff J.P."/>
            <person name="Ohm R.A."/>
            <person name="Otillar R.P."/>
            <person name="Pangilinan J.L."/>
            <person name="Peng Y."/>
            <person name="Rokas A."/>
            <person name="Rosa C.A."/>
            <person name="Scheuner C."/>
            <person name="Sibirny A.A."/>
            <person name="Slot J.C."/>
            <person name="Stielow J.B."/>
            <person name="Sun H."/>
            <person name="Kurtzman C.P."/>
            <person name="Blackwell M."/>
            <person name="Grigoriev I.V."/>
            <person name="Jeffries T.W."/>
        </authorList>
    </citation>
    <scope>NUCLEOTIDE SEQUENCE [LARGE SCALE GENOMIC DNA]</scope>
    <source>
        <strain evidence="6">NRRL Y-1626</strain>
    </source>
</reference>
<dbReference type="SUPFAM" id="SSF74788">
    <property type="entry name" value="Cullin repeat-like"/>
    <property type="match status" value="1"/>
</dbReference>
<dbReference type="Gene3D" id="1.20.1310.10">
    <property type="entry name" value="Cullin Repeats"/>
    <property type="match status" value="2"/>
</dbReference>
<organism evidence="5 6">
    <name type="scientific">Hanseniaspora valbyensis NRRL Y-1626</name>
    <dbReference type="NCBI Taxonomy" id="766949"/>
    <lineage>
        <taxon>Eukaryota</taxon>
        <taxon>Fungi</taxon>
        <taxon>Dikarya</taxon>
        <taxon>Ascomycota</taxon>
        <taxon>Saccharomycotina</taxon>
        <taxon>Saccharomycetes</taxon>
        <taxon>Saccharomycodales</taxon>
        <taxon>Saccharomycodaceae</taxon>
        <taxon>Hanseniaspora</taxon>
    </lineage>
</organism>
<dbReference type="Proteomes" id="UP000092321">
    <property type="component" value="Unassembled WGS sequence"/>
</dbReference>
<dbReference type="PANTHER" id="PTHR11932">
    <property type="entry name" value="CULLIN"/>
    <property type="match status" value="1"/>
</dbReference>
<name>A0A1B7TCX8_9ASCO</name>
<proteinExistence type="inferred from homology"/>
<accession>A0A1B7TCX8</accession>
<dbReference type="EMBL" id="LXPE01000015">
    <property type="protein sequence ID" value="OBA26609.1"/>
    <property type="molecule type" value="Genomic_DNA"/>
</dbReference>
<sequence length="685" mass="80752">MVNTLTNNNSSITFVGLKLLINNNRNYDSECSINFILNGISGILQNESTSSLSYQDLYNKIYYICLCDSPEVLYQKIDLTLTEFFEARLNENINLTDFIKEYDILNKKLQKIDSLFVYLNRKIDSNLKSVYDLAISKFKQYILLNDEIFTFLETEILKEIVAKRKVYQNEDTNKDISVLNNILTLLKDKEMINYDNLEEKIINQFKDCFINQLNSEEFDYNIYNYCNSISEMYEKDNLFIKSIDIIDKEMELKIYNEFISVFITAVAPRLISDEMFINDNISATSLKINDQYILDYIYSNDTQDLINNRYKSFLYDTLQSQNFQINKNNINSKKEYLNLVNQLTILLVTLYQNNLKFIETGIISTENRVNATLKLVLNDFFKLILNNDDKIQLGIEENQWFMVLIRYIDVFIHSNDCINPNLEIITSIINILDGLEEERFEKFIRMYESLLSKRLMNENSNTIQLEYSIVKIMEATLNHQNGRNKEDITRMGHMVNDFITTKKLNKKFMEEADISSVETDVKVLNQFFWSGLVDNENSKFTNLIIPVPLQKYLIKFEQFYQKNYDARHVKWLYQHWMIDFEHFLNGKTYLFTVPFITSIIFYHMINADFVTIKSLKKMTGLPTKQIVQNLATLSIKYGLILHYDKDMKLSEEKSAIKDGDFFAINSNYTNERDAIKINVISITKK</sequence>
<evidence type="ECO:0000259" key="4">
    <source>
        <dbReference type="PROSITE" id="PS50069"/>
    </source>
</evidence>
<evidence type="ECO:0000313" key="5">
    <source>
        <dbReference type="EMBL" id="OBA26609.1"/>
    </source>
</evidence>
<dbReference type="Pfam" id="PF26557">
    <property type="entry name" value="Cullin_AB"/>
    <property type="match status" value="1"/>
</dbReference>
<feature type="domain" description="Cullin family profile" evidence="4">
    <location>
        <begin position="441"/>
        <end position="634"/>
    </location>
</feature>
<dbReference type="GO" id="GO:0031625">
    <property type="term" value="F:ubiquitin protein ligase binding"/>
    <property type="evidence" value="ECO:0007669"/>
    <property type="project" value="InterPro"/>
</dbReference>
<dbReference type="Pfam" id="PF00888">
    <property type="entry name" value="Cullin"/>
    <property type="match status" value="1"/>
</dbReference>
<dbReference type="InterPro" id="IPR036317">
    <property type="entry name" value="Cullin_homology_sf"/>
</dbReference>
<dbReference type="GO" id="GO:0006511">
    <property type="term" value="P:ubiquitin-dependent protein catabolic process"/>
    <property type="evidence" value="ECO:0007669"/>
    <property type="project" value="InterPro"/>
</dbReference>
<keyword evidence="6" id="KW-1185">Reference proteome</keyword>
<evidence type="ECO:0000256" key="1">
    <source>
        <dbReference type="ARBA" id="ARBA00006019"/>
    </source>
</evidence>
<dbReference type="InterPro" id="IPR016158">
    <property type="entry name" value="Cullin_homology"/>
</dbReference>
<dbReference type="SUPFAM" id="SSF75632">
    <property type="entry name" value="Cullin homology domain"/>
    <property type="match status" value="1"/>
</dbReference>
<evidence type="ECO:0000313" key="6">
    <source>
        <dbReference type="Proteomes" id="UP000092321"/>
    </source>
</evidence>
<dbReference type="InterPro" id="IPR016159">
    <property type="entry name" value="Cullin_repeat-like_dom_sf"/>
</dbReference>
<dbReference type="InterPro" id="IPR045093">
    <property type="entry name" value="Cullin"/>
</dbReference>
<dbReference type="InterPro" id="IPR001373">
    <property type="entry name" value="Cullin_N"/>
</dbReference>
<evidence type="ECO:0000256" key="2">
    <source>
        <dbReference type="PROSITE-ProRule" id="PRU00330"/>
    </source>
</evidence>
<gene>
    <name evidence="5" type="ORF">HANVADRAFT_2560</name>
</gene>